<feature type="site" description="Interaction with substrate tRNA" evidence="10">
    <location>
        <position position="125"/>
    </location>
</feature>
<dbReference type="Proteomes" id="UP000037267">
    <property type="component" value="Unassembled WGS sequence"/>
</dbReference>
<keyword evidence="7 10" id="KW-0067">ATP-binding</keyword>
<comment type="catalytic activity">
    <reaction evidence="9 10 11">
        <text>adenosine(37) in tRNA + dimethylallyl diphosphate = N(6)-dimethylallyladenosine(37) in tRNA + diphosphate</text>
        <dbReference type="Rhea" id="RHEA:26482"/>
        <dbReference type="Rhea" id="RHEA-COMP:10162"/>
        <dbReference type="Rhea" id="RHEA-COMP:10375"/>
        <dbReference type="ChEBI" id="CHEBI:33019"/>
        <dbReference type="ChEBI" id="CHEBI:57623"/>
        <dbReference type="ChEBI" id="CHEBI:74411"/>
        <dbReference type="ChEBI" id="CHEBI:74415"/>
        <dbReference type="EC" id="2.5.1.75"/>
    </reaction>
</comment>
<proteinExistence type="inferred from homology"/>
<keyword evidence="8 10" id="KW-0460">Magnesium</keyword>
<keyword evidence="6 10" id="KW-0547">Nucleotide-binding</keyword>
<dbReference type="PANTHER" id="PTHR11088:SF60">
    <property type="entry name" value="TRNA DIMETHYLALLYLTRANSFERASE"/>
    <property type="match status" value="1"/>
</dbReference>
<evidence type="ECO:0000313" key="14">
    <source>
        <dbReference type="EMBL" id="KNF08921.1"/>
    </source>
</evidence>
<dbReference type="GO" id="GO:0052381">
    <property type="term" value="F:tRNA dimethylallyltransferase activity"/>
    <property type="evidence" value="ECO:0007669"/>
    <property type="project" value="UniProtKB-UniRule"/>
</dbReference>
<evidence type="ECO:0000256" key="11">
    <source>
        <dbReference type="RuleBase" id="RU003783"/>
    </source>
</evidence>
<evidence type="ECO:0000256" key="1">
    <source>
        <dbReference type="ARBA" id="ARBA00001946"/>
    </source>
</evidence>
<evidence type="ECO:0000256" key="4">
    <source>
        <dbReference type="ARBA" id="ARBA00022679"/>
    </source>
</evidence>
<evidence type="ECO:0000256" key="12">
    <source>
        <dbReference type="RuleBase" id="RU003784"/>
    </source>
</evidence>
<dbReference type="AlphaFoldDB" id="A0A0L0WBQ9"/>
<dbReference type="InterPro" id="IPR018022">
    <property type="entry name" value="IPT"/>
</dbReference>
<comment type="caution">
    <text evidence="10">Lacks conserved residue(s) required for the propagation of feature annotation.</text>
</comment>
<dbReference type="InterPro" id="IPR039657">
    <property type="entry name" value="Dimethylallyltransferase"/>
</dbReference>
<organism evidence="14 15">
    <name type="scientific">Gottschalkia purinilytica</name>
    <name type="common">Clostridium purinilyticum</name>
    <dbReference type="NCBI Taxonomy" id="1503"/>
    <lineage>
        <taxon>Bacteria</taxon>
        <taxon>Bacillati</taxon>
        <taxon>Bacillota</taxon>
        <taxon>Tissierellia</taxon>
        <taxon>Tissierellales</taxon>
        <taxon>Gottschalkiaceae</taxon>
        <taxon>Gottschalkia</taxon>
    </lineage>
</organism>
<comment type="function">
    <text evidence="2 10 12">Catalyzes the transfer of a dimethylallyl group onto the adenine at position 37 in tRNAs that read codons beginning with uridine, leading to the formation of N6-(dimethylallyl)adenosine (i(6)A).</text>
</comment>
<reference evidence="15" key="1">
    <citation type="submission" date="2015-07" db="EMBL/GenBank/DDBJ databases">
        <title>Draft genome sequence of the purine-degrading Gottschalkia purinilyticum DSM 1384 (formerly Clostridium purinilyticum).</title>
        <authorList>
            <person name="Poehlein A."/>
            <person name="Schiel-Bengelsdorf B."/>
            <person name="Bengelsdorf F.R."/>
            <person name="Daniel R."/>
            <person name="Duerre P."/>
        </authorList>
    </citation>
    <scope>NUCLEOTIDE SEQUENCE [LARGE SCALE GENOMIC DNA]</scope>
    <source>
        <strain evidence="15">DSM 1384</strain>
    </source>
</reference>
<name>A0A0L0WBQ9_GOTPU</name>
<keyword evidence="5 10" id="KW-0819">tRNA processing</keyword>
<dbReference type="Pfam" id="PF01715">
    <property type="entry name" value="IPPT"/>
    <property type="match status" value="1"/>
</dbReference>
<feature type="site" description="Interaction with substrate tRNA" evidence="10">
    <location>
        <position position="102"/>
    </location>
</feature>
<protein>
    <recommendedName>
        <fullName evidence="10">tRNA dimethylallyltransferase</fullName>
        <ecNumber evidence="10">2.5.1.75</ecNumber>
    </recommendedName>
    <alternativeName>
        <fullName evidence="10">Dimethylallyl diphosphate:tRNA dimethylallyltransferase</fullName>
        <shortName evidence="10">DMAPP:tRNA dimethylallyltransferase</shortName>
        <shortName evidence="10">DMATase</shortName>
    </alternativeName>
    <alternativeName>
        <fullName evidence="10">Isopentenyl-diphosphate:tRNA isopentenyltransferase</fullName>
        <shortName evidence="10">IPP transferase</shortName>
        <shortName evidence="10">IPPT</shortName>
        <shortName evidence="10">IPTase</shortName>
    </alternativeName>
</protein>
<evidence type="ECO:0000256" key="9">
    <source>
        <dbReference type="ARBA" id="ARBA00049563"/>
    </source>
</evidence>
<dbReference type="OrthoDB" id="9776390at2"/>
<evidence type="ECO:0000256" key="7">
    <source>
        <dbReference type="ARBA" id="ARBA00022840"/>
    </source>
</evidence>
<dbReference type="NCBIfam" id="TIGR00174">
    <property type="entry name" value="miaA"/>
    <property type="match status" value="1"/>
</dbReference>
<evidence type="ECO:0000256" key="5">
    <source>
        <dbReference type="ARBA" id="ARBA00022694"/>
    </source>
</evidence>
<evidence type="ECO:0000313" key="15">
    <source>
        <dbReference type="Proteomes" id="UP000037267"/>
    </source>
</evidence>
<evidence type="ECO:0000256" key="6">
    <source>
        <dbReference type="ARBA" id="ARBA00022741"/>
    </source>
</evidence>
<evidence type="ECO:0000256" key="10">
    <source>
        <dbReference type="HAMAP-Rule" id="MF_00185"/>
    </source>
</evidence>
<sequence>MDKKSIFLLVGPTAIGKTGLSIELAKKLNGEIISADSIQIYKYMDIGTAKITEEEKEGISHYMIDEVFPDQEFSVSDFQKRAYEYIDTITSKNKLPIIVGGTGLYTNSIIYDLDFTKAISNWDLREKYLKEVEIYGNEYIYEKLKKIDPSSAERLHINDTKRIIRALEIYHETGKPMSHFYKDFRAPNKKFHIAKIGLTMDRQKLYSRINQRVDNMIDNGLIEEVEKLLNMGYSENLTSMKGLGYKEIVKYLKGEYSLDEAIEILKRDTRRYAKRQLTWFRRDGGINWVNIDEFDNRDNLVQYIVNYVKEYLKISRI</sequence>
<evidence type="ECO:0000256" key="8">
    <source>
        <dbReference type="ARBA" id="ARBA00022842"/>
    </source>
</evidence>
<dbReference type="InterPro" id="IPR027417">
    <property type="entry name" value="P-loop_NTPase"/>
</dbReference>
<evidence type="ECO:0000256" key="2">
    <source>
        <dbReference type="ARBA" id="ARBA00003213"/>
    </source>
</evidence>
<dbReference type="RefSeq" id="WP_050355004.1">
    <property type="nucleotide sequence ID" value="NZ_LGSS01000005.1"/>
</dbReference>
<keyword evidence="4 10" id="KW-0808">Transferase</keyword>
<keyword evidence="15" id="KW-1185">Reference proteome</keyword>
<comment type="similarity">
    <text evidence="3 10 13">Belongs to the IPP transferase family.</text>
</comment>
<dbReference type="GO" id="GO:0006400">
    <property type="term" value="P:tRNA modification"/>
    <property type="evidence" value="ECO:0007669"/>
    <property type="project" value="TreeGrafter"/>
</dbReference>
<dbReference type="SUPFAM" id="SSF52540">
    <property type="entry name" value="P-loop containing nucleoside triphosphate hydrolases"/>
    <property type="match status" value="2"/>
</dbReference>
<dbReference type="GO" id="GO:0005524">
    <property type="term" value="F:ATP binding"/>
    <property type="evidence" value="ECO:0007669"/>
    <property type="project" value="UniProtKB-UniRule"/>
</dbReference>
<dbReference type="Gene3D" id="1.10.20.140">
    <property type="match status" value="1"/>
</dbReference>
<comment type="caution">
    <text evidence="14">The sequence shown here is derived from an EMBL/GenBank/DDBJ whole genome shotgun (WGS) entry which is preliminary data.</text>
</comment>
<feature type="binding site" evidence="10">
    <location>
        <begin position="13"/>
        <end position="18"/>
    </location>
    <ligand>
        <name>substrate</name>
    </ligand>
</feature>
<dbReference type="PANTHER" id="PTHR11088">
    <property type="entry name" value="TRNA DIMETHYLALLYLTRANSFERASE"/>
    <property type="match status" value="1"/>
</dbReference>
<gene>
    <name evidence="10 14" type="primary">miaA</name>
    <name evidence="14" type="ORF">CLPU_5c02280</name>
</gene>
<dbReference type="EMBL" id="LGSS01000005">
    <property type="protein sequence ID" value="KNF08921.1"/>
    <property type="molecule type" value="Genomic_DNA"/>
</dbReference>
<feature type="binding site" evidence="10">
    <location>
        <begin position="11"/>
        <end position="18"/>
    </location>
    <ligand>
        <name>ATP</name>
        <dbReference type="ChEBI" id="CHEBI:30616"/>
    </ligand>
</feature>
<evidence type="ECO:0000256" key="3">
    <source>
        <dbReference type="ARBA" id="ARBA00005842"/>
    </source>
</evidence>
<dbReference type="Gene3D" id="3.40.50.300">
    <property type="entry name" value="P-loop containing nucleotide triphosphate hydrolases"/>
    <property type="match status" value="1"/>
</dbReference>
<comment type="subunit">
    <text evidence="10">Monomer.</text>
</comment>
<evidence type="ECO:0000256" key="13">
    <source>
        <dbReference type="RuleBase" id="RU003785"/>
    </source>
</evidence>
<dbReference type="EC" id="2.5.1.75" evidence="10"/>
<dbReference type="HAMAP" id="MF_00185">
    <property type="entry name" value="IPP_trans"/>
    <property type="match status" value="1"/>
</dbReference>
<dbReference type="PATRIC" id="fig|1503.3.peg.2755"/>
<feature type="region of interest" description="Interaction with substrate tRNA" evidence="10">
    <location>
        <begin position="36"/>
        <end position="39"/>
    </location>
</feature>
<dbReference type="STRING" id="1503.CLPU_5c02280"/>
<comment type="cofactor">
    <cofactor evidence="1 10">
        <name>Mg(2+)</name>
        <dbReference type="ChEBI" id="CHEBI:18420"/>
    </cofactor>
</comment>
<accession>A0A0L0WBQ9</accession>